<protein>
    <submittedName>
        <fullName evidence="1">Uncharacterized protein</fullName>
    </submittedName>
</protein>
<comment type="caution">
    <text evidence="1">The sequence shown here is derived from an EMBL/GenBank/DDBJ whole genome shotgun (WGS) entry which is preliminary data.</text>
</comment>
<dbReference type="EMBL" id="JAIWYP010000006">
    <property type="protein sequence ID" value="KAH3805320.1"/>
    <property type="molecule type" value="Genomic_DNA"/>
</dbReference>
<evidence type="ECO:0000313" key="1">
    <source>
        <dbReference type="EMBL" id="KAH3805320.1"/>
    </source>
</evidence>
<reference evidence="1" key="2">
    <citation type="submission" date="2020-11" db="EMBL/GenBank/DDBJ databases">
        <authorList>
            <person name="McCartney M.A."/>
            <person name="Auch B."/>
            <person name="Kono T."/>
            <person name="Mallez S."/>
            <person name="Becker A."/>
            <person name="Gohl D.M."/>
            <person name="Silverstein K.A.T."/>
            <person name="Koren S."/>
            <person name="Bechman K.B."/>
            <person name="Herman A."/>
            <person name="Abrahante J.E."/>
            <person name="Garbe J."/>
        </authorList>
    </citation>
    <scope>NUCLEOTIDE SEQUENCE</scope>
    <source>
        <strain evidence="1">Duluth1</strain>
        <tissue evidence="1">Whole animal</tissue>
    </source>
</reference>
<dbReference type="AlphaFoldDB" id="A0A9D4FYN9"/>
<accession>A0A9D4FYN9</accession>
<dbReference type="Proteomes" id="UP000828390">
    <property type="component" value="Unassembled WGS sequence"/>
</dbReference>
<reference evidence="1" key="1">
    <citation type="journal article" date="2019" name="bioRxiv">
        <title>The Genome of the Zebra Mussel, Dreissena polymorpha: A Resource for Invasive Species Research.</title>
        <authorList>
            <person name="McCartney M.A."/>
            <person name="Auch B."/>
            <person name="Kono T."/>
            <person name="Mallez S."/>
            <person name="Zhang Y."/>
            <person name="Obille A."/>
            <person name="Becker A."/>
            <person name="Abrahante J.E."/>
            <person name="Garbe J."/>
            <person name="Badalamenti J.P."/>
            <person name="Herman A."/>
            <person name="Mangelson H."/>
            <person name="Liachko I."/>
            <person name="Sullivan S."/>
            <person name="Sone E.D."/>
            <person name="Koren S."/>
            <person name="Silverstein K.A.T."/>
            <person name="Beckman K.B."/>
            <person name="Gohl D.M."/>
        </authorList>
    </citation>
    <scope>NUCLEOTIDE SEQUENCE</scope>
    <source>
        <strain evidence="1">Duluth1</strain>
        <tissue evidence="1">Whole animal</tissue>
    </source>
</reference>
<keyword evidence="2" id="KW-1185">Reference proteome</keyword>
<evidence type="ECO:0000313" key="2">
    <source>
        <dbReference type="Proteomes" id="UP000828390"/>
    </source>
</evidence>
<gene>
    <name evidence="1" type="ORF">DPMN_133620</name>
</gene>
<organism evidence="1 2">
    <name type="scientific">Dreissena polymorpha</name>
    <name type="common">Zebra mussel</name>
    <name type="synonym">Mytilus polymorpha</name>
    <dbReference type="NCBI Taxonomy" id="45954"/>
    <lineage>
        <taxon>Eukaryota</taxon>
        <taxon>Metazoa</taxon>
        <taxon>Spiralia</taxon>
        <taxon>Lophotrochozoa</taxon>
        <taxon>Mollusca</taxon>
        <taxon>Bivalvia</taxon>
        <taxon>Autobranchia</taxon>
        <taxon>Heteroconchia</taxon>
        <taxon>Euheterodonta</taxon>
        <taxon>Imparidentia</taxon>
        <taxon>Neoheterodontei</taxon>
        <taxon>Myida</taxon>
        <taxon>Dreissenoidea</taxon>
        <taxon>Dreissenidae</taxon>
        <taxon>Dreissena</taxon>
    </lineage>
</organism>
<sequence length="78" mass="8989">MQYCSTKCKCARFDIVKEETPLQRSEHKGVDGVTCVSMQDFTKVSMGDKVWLRCTYSTSEIYQYDQISNSFATMLINI</sequence>
<name>A0A9D4FYN9_DREPO</name>
<proteinExistence type="predicted"/>